<accession>A0ABS5WE06</accession>
<name>A0ABS5WE06_9FLAO</name>
<feature type="domain" description="HTH LytTR-type" evidence="3">
    <location>
        <begin position="141"/>
        <end position="199"/>
    </location>
</feature>
<dbReference type="SMART" id="SM00448">
    <property type="entry name" value="REC"/>
    <property type="match status" value="1"/>
</dbReference>
<gene>
    <name evidence="4" type="ORF">HW347_07910</name>
</gene>
<dbReference type="EMBL" id="JACATN010000002">
    <property type="protein sequence ID" value="MBT2161188.1"/>
    <property type="molecule type" value="Genomic_DNA"/>
</dbReference>
<reference evidence="4 5" key="1">
    <citation type="submission" date="2020-06" db="EMBL/GenBank/DDBJ databases">
        <authorList>
            <person name="Isaeva M.P."/>
            <person name="Chernysheva N.Y."/>
        </authorList>
    </citation>
    <scope>NUCLEOTIDE SEQUENCE [LARGE SCALE GENOMIC DNA]</scope>
    <source>
        <strain evidence="4 5">KMM 6746</strain>
    </source>
</reference>
<dbReference type="PANTHER" id="PTHR37299:SF1">
    <property type="entry name" value="STAGE 0 SPORULATION PROTEIN A HOMOLOG"/>
    <property type="match status" value="1"/>
</dbReference>
<dbReference type="Pfam" id="PF04397">
    <property type="entry name" value="LytTR"/>
    <property type="match status" value="1"/>
</dbReference>
<comment type="caution">
    <text evidence="4">The sequence shown here is derived from an EMBL/GenBank/DDBJ whole genome shotgun (WGS) entry which is preliminary data.</text>
</comment>
<dbReference type="SUPFAM" id="SSF52172">
    <property type="entry name" value="CheY-like"/>
    <property type="match status" value="1"/>
</dbReference>
<protein>
    <submittedName>
        <fullName evidence="4">Response regulator transcription factor</fullName>
    </submittedName>
</protein>
<dbReference type="InterPro" id="IPR046947">
    <property type="entry name" value="LytR-like"/>
</dbReference>
<dbReference type="Gene3D" id="2.40.50.1020">
    <property type="entry name" value="LytTr DNA-binding domain"/>
    <property type="match status" value="1"/>
</dbReference>
<evidence type="ECO:0000256" key="1">
    <source>
        <dbReference type="PROSITE-ProRule" id="PRU00169"/>
    </source>
</evidence>
<dbReference type="PROSITE" id="PS50110">
    <property type="entry name" value="RESPONSE_REGULATORY"/>
    <property type="match status" value="1"/>
</dbReference>
<evidence type="ECO:0000259" key="2">
    <source>
        <dbReference type="PROSITE" id="PS50110"/>
    </source>
</evidence>
<dbReference type="Pfam" id="PF00072">
    <property type="entry name" value="Response_reg"/>
    <property type="match status" value="1"/>
</dbReference>
<keyword evidence="5" id="KW-1185">Reference proteome</keyword>
<feature type="modified residue" description="4-aspartylphosphate" evidence="1">
    <location>
        <position position="58"/>
    </location>
</feature>
<dbReference type="PANTHER" id="PTHR37299">
    <property type="entry name" value="TRANSCRIPTIONAL REGULATOR-RELATED"/>
    <property type="match status" value="1"/>
</dbReference>
<dbReference type="InterPro" id="IPR001789">
    <property type="entry name" value="Sig_transdc_resp-reg_receiver"/>
</dbReference>
<evidence type="ECO:0000259" key="3">
    <source>
        <dbReference type="PROSITE" id="PS50930"/>
    </source>
</evidence>
<keyword evidence="1" id="KW-0597">Phosphoprotein</keyword>
<dbReference type="Proteomes" id="UP000740413">
    <property type="component" value="Unassembled WGS sequence"/>
</dbReference>
<dbReference type="SMART" id="SM00850">
    <property type="entry name" value="LytTR"/>
    <property type="match status" value="1"/>
</dbReference>
<feature type="domain" description="Response regulatory" evidence="2">
    <location>
        <begin position="7"/>
        <end position="118"/>
    </location>
</feature>
<dbReference type="InterPro" id="IPR007492">
    <property type="entry name" value="LytTR_DNA-bd_dom"/>
</dbReference>
<dbReference type="RefSeq" id="WP_214611338.1">
    <property type="nucleotide sequence ID" value="NZ_JACATN010000002.1"/>
</dbReference>
<evidence type="ECO:0000313" key="5">
    <source>
        <dbReference type="Proteomes" id="UP000740413"/>
    </source>
</evidence>
<dbReference type="Gene3D" id="3.40.50.2300">
    <property type="match status" value="1"/>
</dbReference>
<proteinExistence type="predicted"/>
<organism evidence="4 5">
    <name type="scientific">Zobellia barbeyronii</name>
    <dbReference type="NCBI Taxonomy" id="2748009"/>
    <lineage>
        <taxon>Bacteria</taxon>
        <taxon>Pseudomonadati</taxon>
        <taxon>Bacteroidota</taxon>
        <taxon>Flavobacteriia</taxon>
        <taxon>Flavobacteriales</taxon>
        <taxon>Flavobacteriaceae</taxon>
        <taxon>Zobellia</taxon>
    </lineage>
</organism>
<sequence length="234" mass="26976">MNSVKLTCVVIDDSKTQRTAVAKLIKNHINLRFVADYKNAVEAQKHMEESDVDLVFLDIEMPLINGFQFLDSLKSRPQIILISAKEEYAMQAFDYDVTDYLLKPIRQNRFNTAIKKALQNNIEIEENEDDYIFVNSKLKKIKLPLGQIKWIEGLGDYIKVVTDEKNVLILSTMKSFAEKLPEDRFLRVHKSYIINLDRVDKFNGSQVEVCGHSIPLSRHKKLALEDALMNSEAQ</sequence>
<dbReference type="PROSITE" id="PS50930">
    <property type="entry name" value="HTH_LYTTR"/>
    <property type="match status" value="1"/>
</dbReference>
<reference evidence="5" key="2">
    <citation type="submission" date="2023-07" db="EMBL/GenBank/DDBJ databases">
        <title>Zobellia barbeyronii sp. nov., a new marine flavobacterium, isolated from green and red algae.</title>
        <authorList>
            <person name="Nedashkovskaya O.I."/>
            <person name="Otstavnykh N."/>
            <person name="Zhukova N."/>
            <person name="Guzev K."/>
            <person name="Chausova V."/>
            <person name="Tekutyeva L."/>
            <person name="Mikhailov V."/>
            <person name="Isaeva M."/>
        </authorList>
    </citation>
    <scope>NUCLEOTIDE SEQUENCE [LARGE SCALE GENOMIC DNA]</scope>
    <source>
        <strain evidence="5">KMM 6746</strain>
    </source>
</reference>
<dbReference type="InterPro" id="IPR011006">
    <property type="entry name" value="CheY-like_superfamily"/>
</dbReference>
<evidence type="ECO:0000313" key="4">
    <source>
        <dbReference type="EMBL" id="MBT2161188.1"/>
    </source>
</evidence>